<feature type="binding site" evidence="14">
    <location>
        <position position="100"/>
    </location>
    <ligand>
        <name>phosphate</name>
        <dbReference type="ChEBI" id="CHEBI:43474"/>
    </ligand>
</feature>
<dbReference type="InterPro" id="IPR012280">
    <property type="entry name" value="Semialdhyde_DH_dimer_dom"/>
</dbReference>
<feature type="binding site" evidence="14">
    <location>
        <begin position="12"/>
        <end position="15"/>
    </location>
    <ligand>
        <name>NADP(+)</name>
        <dbReference type="ChEBI" id="CHEBI:58349"/>
    </ligand>
</feature>
<dbReference type="GO" id="GO:0009089">
    <property type="term" value="P:lysine biosynthetic process via diaminopimelate"/>
    <property type="evidence" value="ECO:0007669"/>
    <property type="project" value="UniProtKB-UniRule"/>
</dbReference>
<dbReference type="GO" id="GO:0004073">
    <property type="term" value="F:aspartate-semialdehyde dehydrogenase activity"/>
    <property type="evidence" value="ECO:0007669"/>
    <property type="project" value="UniProtKB-UniRule"/>
</dbReference>
<dbReference type="Pfam" id="PF02774">
    <property type="entry name" value="Semialdhyde_dhC"/>
    <property type="match status" value="1"/>
</dbReference>
<evidence type="ECO:0000256" key="5">
    <source>
        <dbReference type="ARBA" id="ARBA00013120"/>
    </source>
</evidence>
<dbReference type="EMBL" id="MNUO01000011">
    <property type="protein sequence ID" value="OIN98530.1"/>
    <property type="molecule type" value="Genomic_DNA"/>
</dbReference>
<dbReference type="PIRSF" id="PIRSF000148">
    <property type="entry name" value="ASA_dh"/>
    <property type="match status" value="1"/>
</dbReference>
<comment type="pathway">
    <text evidence="2 14">Amino-acid biosynthesis; L-lysine biosynthesis via DAP pathway; (S)-tetrahydrodipicolinate from L-aspartate: step 2/4.</text>
</comment>
<feature type="domain" description="Semialdehyde dehydrogenase NAD-binding" evidence="16">
    <location>
        <begin position="5"/>
        <end position="120"/>
    </location>
</feature>
<dbReference type="Gene3D" id="3.30.360.10">
    <property type="entry name" value="Dihydrodipicolinate Reductase, domain 2"/>
    <property type="match status" value="1"/>
</dbReference>
<comment type="catalytic activity">
    <reaction evidence="13 14">
        <text>L-aspartate 4-semialdehyde + phosphate + NADP(+) = 4-phospho-L-aspartate + NADPH + H(+)</text>
        <dbReference type="Rhea" id="RHEA:24284"/>
        <dbReference type="ChEBI" id="CHEBI:15378"/>
        <dbReference type="ChEBI" id="CHEBI:43474"/>
        <dbReference type="ChEBI" id="CHEBI:57535"/>
        <dbReference type="ChEBI" id="CHEBI:57783"/>
        <dbReference type="ChEBI" id="CHEBI:58349"/>
        <dbReference type="ChEBI" id="CHEBI:537519"/>
        <dbReference type="EC" id="1.2.1.11"/>
    </reaction>
</comment>
<dbReference type="AlphaFoldDB" id="A0A1J4SIQ5"/>
<keyword evidence="6 14" id="KW-0028">Amino-acid biosynthesis</keyword>
<dbReference type="InterPro" id="IPR036291">
    <property type="entry name" value="NAD(P)-bd_dom_sf"/>
</dbReference>
<evidence type="ECO:0000256" key="7">
    <source>
        <dbReference type="ARBA" id="ARBA00022697"/>
    </source>
</evidence>
<dbReference type="InterPro" id="IPR012080">
    <property type="entry name" value="Asp_semialdehyde_DH"/>
</dbReference>
<dbReference type="InterPro" id="IPR000534">
    <property type="entry name" value="Semialdehyde_DH_NAD-bd"/>
</dbReference>
<comment type="caution">
    <text evidence="14">Lacks conserved residue(s) required for the propagation of feature annotation.</text>
</comment>
<accession>A0A1J4SIQ5</accession>
<feature type="binding site" evidence="14">
    <location>
        <begin position="40"/>
        <end position="41"/>
    </location>
    <ligand>
        <name>NADP(+)</name>
        <dbReference type="ChEBI" id="CHEBI:58349"/>
    </ligand>
</feature>
<feature type="active site" description="Proton acceptor" evidence="14 15">
    <location>
        <position position="275"/>
    </location>
</feature>
<comment type="pathway">
    <text evidence="3 14">Amino-acid biosynthesis; L-threonine biosynthesis; L-threonine from L-aspartate: step 2/5.</text>
</comment>
<proteinExistence type="inferred from homology"/>
<comment type="similarity">
    <text evidence="4 14">Belongs to the aspartate-semialdehyde dehydrogenase family.</text>
</comment>
<gene>
    <name evidence="14" type="primary">asd</name>
    <name evidence="17" type="ORF">AUJ66_00810</name>
</gene>
<dbReference type="GO" id="GO:0051287">
    <property type="term" value="F:NAD binding"/>
    <property type="evidence" value="ECO:0007669"/>
    <property type="project" value="InterPro"/>
</dbReference>
<evidence type="ECO:0000256" key="13">
    <source>
        <dbReference type="ARBA" id="ARBA00047891"/>
    </source>
</evidence>
<dbReference type="UniPathway" id="UPA00034">
    <property type="reaction ID" value="UER00016"/>
</dbReference>
<dbReference type="GO" id="GO:0009088">
    <property type="term" value="P:threonine biosynthetic process"/>
    <property type="evidence" value="ECO:0007669"/>
    <property type="project" value="UniProtKB-UniRule"/>
</dbReference>
<evidence type="ECO:0000256" key="14">
    <source>
        <dbReference type="HAMAP-Rule" id="MF_02121"/>
    </source>
</evidence>
<evidence type="ECO:0000256" key="3">
    <source>
        <dbReference type="ARBA" id="ARBA00005097"/>
    </source>
</evidence>
<dbReference type="Pfam" id="PF01118">
    <property type="entry name" value="Semialdhyde_dh"/>
    <property type="match status" value="1"/>
</dbReference>
<evidence type="ECO:0000256" key="4">
    <source>
        <dbReference type="ARBA" id="ARBA00010584"/>
    </source>
</evidence>
<evidence type="ECO:0000256" key="12">
    <source>
        <dbReference type="ARBA" id="ARBA00023167"/>
    </source>
</evidence>
<dbReference type="GO" id="GO:0050661">
    <property type="term" value="F:NADP binding"/>
    <property type="evidence" value="ECO:0007669"/>
    <property type="project" value="UniProtKB-UniRule"/>
</dbReference>
<organism evidence="17 18">
    <name type="scientific">Candidatus Desantisbacteria bacterium CG1_02_38_46</name>
    <dbReference type="NCBI Taxonomy" id="1817893"/>
    <lineage>
        <taxon>Bacteria</taxon>
        <taxon>Candidatus Desantisiibacteriota</taxon>
    </lineage>
</organism>
<dbReference type="PANTHER" id="PTHR46278:SF2">
    <property type="entry name" value="ASPARTATE-SEMIALDEHYDE DEHYDROGENASE"/>
    <property type="match status" value="1"/>
</dbReference>
<keyword evidence="12 14" id="KW-0486">Methionine biosynthesis</keyword>
<feature type="binding site" evidence="14">
    <location>
        <position position="156"/>
    </location>
    <ligand>
        <name>substrate</name>
    </ligand>
</feature>
<comment type="pathway">
    <text evidence="1 14">Amino-acid biosynthesis; L-methionine biosynthesis via de novo pathway; L-homoserine from L-aspartate: step 2/3.</text>
</comment>
<evidence type="ECO:0000256" key="11">
    <source>
        <dbReference type="ARBA" id="ARBA00023154"/>
    </source>
</evidence>
<dbReference type="HAMAP" id="MF_02121">
    <property type="entry name" value="ASADH"/>
    <property type="match status" value="1"/>
</dbReference>
<evidence type="ECO:0000256" key="10">
    <source>
        <dbReference type="ARBA" id="ARBA00023002"/>
    </source>
</evidence>
<comment type="subunit">
    <text evidence="14">Homodimer.</text>
</comment>
<evidence type="ECO:0000313" key="18">
    <source>
        <dbReference type="Proteomes" id="UP000182278"/>
    </source>
</evidence>
<feature type="binding site" evidence="14">
    <location>
        <begin position="159"/>
        <end position="160"/>
    </location>
    <ligand>
        <name>NADP(+)</name>
        <dbReference type="ChEBI" id="CHEBI:58349"/>
    </ligand>
</feature>
<evidence type="ECO:0000256" key="15">
    <source>
        <dbReference type="PIRSR" id="PIRSR000148-1"/>
    </source>
</evidence>
<dbReference type="STRING" id="1817893.AUJ66_00810"/>
<dbReference type="Proteomes" id="UP000182278">
    <property type="component" value="Unassembled WGS sequence"/>
</dbReference>
<dbReference type="SMART" id="SM00859">
    <property type="entry name" value="Semialdhyde_dh"/>
    <property type="match status" value="1"/>
</dbReference>
<dbReference type="EC" id="1.2.1.11" evidence="5 14"/>
<feature type="binding site" evidence="14">
    <location>
        <position position="348"/>
    </location>
    <ligand>
        <name>NADP(+)</name>
        <dbReference type="ChEBI" id="CHEBI:58349"/>
    </ligand>
</feature>
<keyword evidence="11 14" id="KW-0457">Lysine biosynthesis</keyword>
<keyword evidence="8 14" id="KW-0521">NADP</keyword>
<evidence type="ECO:0000256" key="9">
    <source>
        <dbReference type="ARBA" id="ARBA00022915"/>
    </source>
</evidence>
<dbReference type="GO" id="GO:0071266">
    <property type="term" value="P:'de novo' L-methionine biosynthetic process"/>
    <property type="evidence" value="ECO:0007669"/>
    <property type="project" value="UniProtKB-UniRule"/>
</dbReference>
<dbReference type="SUPFAM" id="SSF55347">
    <property type="entry name" value="Glyceraldehyde-3-phosphate dehydrogenase-like, C-terminal domain"/>
    <property type="match status" value="1"/>
</dbReference>
<dbReference type="NCBIfam" id="NF011456">
    <property type="entry name" value="PRK14874.1"/>
    <property type="match status" value="1"/>
</dbReference>
<feature type="binding site" evidence="14">
    <location>
        <position position="268"/>
    </location>
    <ligand>
        <name>substrate</name>
    </ligand>
</feature>
<keyword evidence="7 14" id="KW-0791">Threonine biosynthesis</keyword>
<dbReference type="PANTHER" id="PTHR46278">
    <property type="entry name" value="DEHYDROGENASE, PUTATIVE-RELATED"/>
    <property type="match status" value="1"/>
</dbReference>
<dbReference type="Gene3D" id="3.40.50.720">
    <property type="entry name" value="NAD(P)-binding Rossmann-like Domain"/>
    <property type="match status" value="1"/>
</dbReference>
<dbReference type="UniPathway" id="UPA00050">
    <property type="reaction ID" value="UER00463"/>
</dbReference>
<evidence type="ECO:0000256" key="2">
    <source>
        <dbReference type="ARBA" id="ARBA00005076"/>
    </source>
</evidence>
<evidence type="ECO:0000256" key="8">
    <source>
        <dbReference type="ARBA" id="ARBA00022857"/>
    </source>
</evidence>
<dbReference type="UniPathway" id="UPA00051">
    <property type="reaction ID" value="UER00464"/>
</dbReference>
<comment type="caution">
    <text evidence="17">The sequence shown here is derived from an EMBL/GenBank/DDBJ whole genome shotgun (WGS) entry which is preliminary data.</text>
</comment>
<protein>
    <recommendedName>
        <fullName evidence="5 14">Aspartate-semialdehyde dehydrogenase</fullName>
        <shortName evidence="14">ASA dehydrogenase</shortName>
        <shortName evidence="14">ASADH</shortName>
        <ecNumber evidence="5 14">1.2.1.11</ecNumber>
    </recommendedName>
    <alternativeName>
        <fullName evidence="14">Aspartate-beta-semialdehyde dehydrogenase</fullName>
    </alternativeName>
</protein>
<name>A0A1J4SIQ5_9BACT</name>
<reference evidence="17 18" key="1">
    <citation type="journal article" date="2016" name="Environ. Microbiol.">
        <title>Genomic resolution of a cold subsurface aquifer community provides metabolic insights for novel microbes adapted to high CO concentrations.</title>
        <authorList>
            <person name="Probst A.J."/>
            <person name="Castelle C.J."/>
            <person name="Singh A."/>
            <person name="Brown C.T."/>
            <person name="Anantharaman K."/>
            <person name="Sharon I."/>
            <person name="Hug L.A."/>
            <person name="Burstein D."/>
            <person name="Emerson J.B."/>
            <person name="Thomas B.C."/>
            <person name="Banfield J.F."/>
        </authorList>
    </citation>
    <scope>NUCLEOTIDE SEQUENCE [LARGE SCALE GENOMIC DNA]</scope>
    <source>
        <strain evidence="17">CG1_02_38_46</strain>
    </source>
</reference>
<keyword evidence="10 14" id="KW-0560">Oxidoreductase</keyword>
<dbReference type="GO" id="GO:0046983">
    <property type="term" value="F:protein dimerization activity"/>
    <property type="evidence" value="ECO:0007669"/>
    <property type="project" value="InterPro"/>
</dbReference>
<evidence type="ECO:0000259" key="16">
    <source>
        <dbReference type="SMART" id="SM00859"/>
    </source>
</evidence>
<evidence type="ECO:0000313" key="17">
    <source>
        <dbReference type="EMBL" id="OIN98530.1"/>
    </source>
</evidence>
<dbReference type="GO" id="GO:0019877">
    <property type="term" value="P:diaminopimelate biosynthetic process"/>
    <property type="evidence" value="ECO:0007669"/>
    <property type="project" value="UniProtKB-UniRule"/>
</dbReference>
<keyword evidence="9 14" id="KW-0220">Diaminopimelate biosynthesis</keyword>
<comment type="function">
    <text evidence="14">Catalyzes the NADPH-dependent formation of L-aspartate-semialdehyde (L-ASA) by the reductive dephosphorylation of L-aspartyl-4-phosphate.</text>
</comment>
<evidence type="ECO:0000256" key="6">
    <source>
        <dbReference type="ARBA" id="ARBA00022605"/>
    </source>
</evidence>
<evidence type="ECO:0000256" key="1">
    <source>
        <dbReference type="ARBA" id="ARBA00005021"/>
    </source>
</evidence>
<dbReference type="SUPFAM" id="SSF51735">
    <property type="entry name" value="NAD(P)-binding Rossmann-fold domains"/>
    <property type="match status" value="1"/>
</dbReference>
<feature type="active site" description="Acyl-thioester intermediate" evidence="14 15">
    <location>
        <position position="129"/>
    </location>
</feature>
<dbReference type="CDD" id="cd02316">
    <property type="entry name" value="VcASADH2_like_N"/>
    <property type="match status" value="1"/>
</dbReference>
<sequence>MKKYNVAVVGATGLVGQEMMRTLERRKFPVKNIKLLASERSVGKKLKFKGKDVKVEILNKNSFKGIDYALFSIGAELSKQFSPIAAKSGAVVIDNSNAFRMDREVPLVVPEVNPDAAFKHKGIIANPNCSTIQMVVAIYPLHLEVRIKRIVVSTYQSVSGWGKEAVEQLINETKSIVAAGIALQGSGRVYSAGSGRPWSASSGRVYSTSSRVNSTTTKVLPHQIAFNLFPHIDKFEENGYTKEEIKMVQETRKIMNEQQMRITATCVRVPVFISHSEAVNIETEEKLTADEAKKILSKAPGVVIVDDPANSKYPFPIDATGKDAVYVGRIREDKSIPHGLNLWVVSDNLRKGAALNAVQIAELLIGSRGL</sequence>
<dbReference type="CDD" id="cd18131">
    <property type="entry name" value="ASADH_C_bac_euk_like"/>
    <property type="match status" value="1"/>
</dbReference>